<reference evidence="1 2" key="1">
    <citation type="submission" date="2019-02" db="EMBL/GenBank/DDBJ databases">
        <title>Deep-cultivation of Planctomycetes and their phenomic and genomic characterization uncovers novel biology.</title>
        <authorList>
            <person name="Wiegand S."/>
            <person name="Jogler M."/>
            <person name="Boedeker C."/>
            <person name="Pinto D."/>
            <person name="Vollmers J."/>
            <person name="Rivas-Marin E."/>
            <person name="Kohn T."/>
            <person name="Peeters S.H."/>
            <person name="Heuer A."/>
            <person name="Rast P."/>
            <person name="Oberbeckmann S."/>
            <person name="Bunk B."/>
            <person name="Jeske O."/>
            <person name="Meyerdierks A."/>
            <person name="Storesund J.E."/>
            <person name="Kallscheuer N."/>
            <person name="Luecker S."/>
            <person name="Lage O.M."/>
            <person name="Pohl T."/>
            <person name="Merkel B.J."/>
            <person name="Hornburger P."/>
            <person name="Mueller R.-W."/>
            <person name="Bruemmer F."/>
            <person name="Labrenz M."/>
            <person name="Spormann A.M."/>
            <person name="Op den Camp H."/>
            <person name="Overmann J."/>
            <person name="Amann R."/>
            <person name="Jetten M.S.M."/>
            <person name="Mascher T."/>
            <person name="Medema M.H."/>
            <person name="Devos D.P."/>
            <person name="Kaster A.-K."/>
            <person name="Ovreas L."/>
            <person name="Rohde M."/>
            <person name="Galperin M.Y."/>
            <person name="Jogler C."/>
        </authorList>
    </citation>
    <scope>NUCLEOTIDE SEQUENCE [LARGE SCALE GENOMIC DNA]</scope>
    <source>
        <strain evidence="1 2">TBK1r</strain>
    </source>
</reference>
<accession>A0ABX5XZF5</accession>
<protein>
    <recommendedName>
        <fullName evidence="3">HEAT repeat domain-containing protein</fullName>
    </recommendedName>
</protein>
<organism evidence="1 2">
    <name type="scientific">Stieleria magnilauensis</name>
    <dbReference type="NCBI Taxonomy" id="2527963"/>
    <lineage>
        <taxon>Bacteria</taxon>
        <taxon>Pseudomonadati</taxon>
        <taxon>Planctomycetota</taxon>
        <taxon>Planctomycetia</taxon>
        <taxon>Pirellulales</taxon>
        <taxon>Pirellulaceae</taxon>
        <taxon>Stieleria</taxon>
    </lineage>
</organism>
<sequence>MDVVSIDRRRWKQNLGGRSRDPTICCGTRLAGSVLIESHHRTKRRATKFWRRSIPAPPHARIDRNSLLDAMNHDFAYVEKVFSSTAPKRNCIAAAKLRNLGGSGRHLLPVVFRLCREIDLDGELDQAELGFLLSAVRSIGCVINSIGFDPTDDLHVEFVDWTISLTHCSNNEVRAISIWTLGDLGIPPQSVHERLIDLVRSDRFSNDHELTTCRSIAFRMLARVSRESAANFVSTEACKEYIQSMDLWLHRNAERPNGHYDRGPELEAEIAWLRVIRAIRGQSPLR</sequence>
<dbReference type="EMBL" id="CP036432">
    <property type="protein sequence ID" value="QDV87420.1"/>
    <property type="molecule type" value="Genomic_DNA"/>
</dbReference>
<name>A0ABX5XZF5_9BACT</name>
<evidence type="ECO:0000313" key="2">
    <source>
        <dbReference type="Proteomes" id="UP000318081"/>
    </source>
</evidence>
<evidence type="ECO:0000313" key="1">
    <source>
        <dbReference type="EMBL" id="QDV87420.1"/>
    </source>
</evidence>
<evidence type="ECO:0008006" key="3">
    <source>
        <dbReference type="Google" id="ProtNLM"/>
    </source>
</evidence>
<proteinExistence type="predicted"/>
<keyword evidence="2" id="KW-1185">Reference proteome</keyword>
<dbReference type="Proteomes" id="UP000318081">
    <property type="component" value="Chromosome"/>
</dbReference>
<gene>
    <name evidence="1" type="ORF">TBK1r_64500</name>
</gene>